<dbReference type="EMBL" id="AGWK01000030">
    <property type="protein sequence ID" value="EHO70799.1"/>
    <property type="molecule type" value="Genomic_DNA"/>
</dbReference>
<evidence type="ECO:0000256" key="2">
    <source>
        <dbReference type="HAMAP-Rule" id="MF_02087"/>
    </source>
</evidence>
<dbReference type="PROSITE" id="PS01211">
    <property type="entry name" value="UPF0001"/>
    <property type="match status" value="1"/>
</dbReference>
<dbReference type="PIRSF" id="PIRSF004848">
    <property type="entry name" value="YBL036c_PLPDEIII"/>
    <property type="match status" value="1"/>
</dbReference>
<keyword evidence="1 2" id="KW-0663">Pyridoxal phosphate</keyword>
<dbReference type="STRING" id="883158.HMPREF9140_01080"/>
<keyword evidence="7" id="KW-1185">Reference proteome</keyword>
<dbReference type="SUPFAM" id="SSF51419">
    <property type="entry name" value="PLP-binding barrel"/>
    <property type="match status" value="1"/>
</dbReference>
<accession>H1Q2E2</accession>
<dbReference type="Proteomes" id="UP000016023">
    <property type="component" value="Unassembled WGS sequence"/>
</dbReference>
<dbReference type="Pfam" id="PF01168">
    <property type="entry name" value="Ala_racemase_N"/>
    <property type="match status" value="1"/>
</dbReference>
<dbReference type="GO" id="GO:0030170">
    <property type="term" value="F:pyridoxal phosphate binding"/>
    <property type="evidence" value="ECO:0007669"/>
    <property type="project" value="UniProtKB-UniRule"/>
</dbReference>
<dbReference type="AlphaFoldDB" id="H1Q2E2"/>
<comment type="function">
    <text evidence="2">Pyridoxal 5'-phosphate (PLP)-binding protein, which is involved in PLP homeostasis.</text>
</comment>
<proteinExistence type="inferred from homology"/>
<evidence type="ECO:0000259" key="5">
    <source>
        <dbReference type="Pfam" id="PF01168"/>
    </source>
</evidence>
<feature type="modified residue" description="N6-(pyridoxal phosphate)lysine" evidence="2 3">
    <location>
        <position position="30"/>
    </location>
</feature>
<comment type="similarity">
    <text evidence="2 4">Belongs to the pyridoxal phosphate-binding protein YggS/PROSC family.</text>
</comment>
<protein>
    <recommendedName>
        <fullName evidence="2">Pyridoxal phosphate homeostasis protein</fullName>
        <shortName evidence="2">PLP homeostasis protein</shortName>
    </recommendedName>
</protein>
<dbReference type="InterPro" id="IPR011078">
    <property type="entry name" value="PyrdxlP_homeostasis"/>
</dbReference>
<dbReference type="HAMAP" id="MF_02087">
    <property type="entry name" value="PLP_homeostasis"/>
    <property type="match status" value="1"/>
</dbReference>
<evidence type="ECO:0000313" key="7">
    <source>
        <dbReference type="Proteomes" id="UP000016023"/>
    </source>
</evidence>
<evidence type="ECO:0000256" key="3">
    <source>
        <dbReference type="PIRSR" id="PIRSR004848-1"/>
    </source>
</evidence>
<dbReference type="PANTHER" id="PTHR10146">
    <property type="entry name" value="PROLINE SYNTHETASE CO-TRANSCRIBED BACTERIAL HOMOLOG PROTEIN"/>
    <property type="match status" value="1"/>
</dbReference>
<dbReference type="CDD" id="cd00635">
    <property type="entry name" value="PLPDE_III_YBL036c_like"/>
    <property type="match status" value="1"/>
</dbReference>
<evidence type="ECO:0000313" key="6">
    <source>
        <dbReference type="EMBL" id="EHO70799.1"/>
    </source>
</evidence>
<sequence length="227" mass="26215">MNDELELCVERLRKVRETVPADVKLVAVSKFHPAEFIEVAYSEGQRVFGESHEQELSAKAKSLPKDIEWHFIGHLQSNKVKYLAPYISMIEAVDSLKLLKEINKQAAKYERTIDVLLELHIAEEETKYGFTPDACRQLLAEGQWRELQNVHISGLMMMASNVDDKNQIRREMLTAADFFDEIKEKYFASDARFCERSWGMSNDYLTAIECRSTMVRVGTAIFGHRVY</sequence>
<organism evidence="6 7">
    <name type="scientific">Prevotella micans F0438</name>
    <dbReference type="NCBI Taxonomy" id="883158"/>
    <lineage>
        <taxon>Bacteria</taxon>
        <taxon>Pseudomonadati</taxon>
        <taxon>Bacteroidota</taxon>
        <taxon>Bacteroidia</taxon>
        <taxon>Bacteroidales</taxon>
        <taxon>Prevotellaceae</taxon>
        <taxon>Prevotella</taxon>
    </lineage>
</organism>
<dbReference type="PATRIC" id="fig|883158.3.peg.1090"/>
<dbReference type="NCBIfam" id="TIGR00044">
    <property type="entry name" value="YggS family pyridoxal phosphate-dependent enzyme"/>
    <property type="match status" value="1"/>
</dbReference>
<feature type="domain" description="Alanine racemase N-terminal" evidence="5">
    <location>
        <begin position="10"/>
        <end position="225"/>
    </location>
</feature>
<dbReference type="eggNOG" id="COG0325">
    <property type="taxonomic scope" value="Bacteria"/>
</dbReference>
<evidence type="ECO:0000256" key="4">
    <source>
        <dbReference type="RuleBase" id="RU004514"/>
    </source>
</evidence>
<dbReference type="HOGENOM" id="CLU_059988_1_3_10"/>
<name>H1Q2E2_9BACT</name>
<comment type="cofactor">
    <cofactor evidence="3">
        <name>pyridoxal 5'-phosphate</name>
        <dbReference type="ChEBI" id="CHEBI:597326"/>
    </cofactor>
</comment>
<comment type="caution">
    <text evidence="6">The sequence shown here is derived from an EMBL/GenBank/DDBJ whole genome shotgun (WGS) entry which is preliminary data.</text>
</comment>
<dbReference type="InterPro" id="IPR029066">
    <property type="entry name" value="PLP-binding_barrel"/>
</dbReference>
<dbReference type="RefSeq" id="WP_006952350.1">
    <property type="nucleotide sequence ID" value="NZ_JH594522.1"/>
</dbReference>
<dbReference type="InterPro" id="IPR001608">
    <property type="entry name" value="Ala_racemase_N"/>
</dbReference>
<evidence type="ECO:0000256" key="1">
    <source>
        <dbReference type="ARBA" id="ARBA00022898"/>
    </source>
</evidence>
<dbReference type="PANTHER" id="PTHR10146:SF14">
    <property type="entry name" value="PYRIDOXAL PHOSPHATE HOMEOSTASIS PROTEIN"/>
    <property type="match status" value="1"/>
</dbReference>
<gene>
    <name evidence="6" type="ORF">HMPREF9140_01080</name>
</gene>
<reference evidence="6 7" key="1">
    <citation type="submission" date="2011-12" db="EMBL/GenBank/DDBJ databases">
        <title>The Genome Sequence of Prevotella micans F0438.</title>
        <authorList>
            <consortium name="The Broad Institute Genome Sequencing Platform"/>
            <person name="Earl A."/>
            <person name="Ward D."/>
            <person name="Feldgarden M."/>
            <person name="Gevers D."/>
            <person name="Izard J."/>
            <person name="Baranova O.V."/>
            <person name="Blanton J.M."/>
            <person name="Wade W.G."/>
            <person name="Dewhirst F.E."/>
            <person name="Young S.K."/>
            <person name="Zeng Q."/>
            <person name="Gargeya S."/>
            <person name="Fitzgerald M."/>
            <person name="Haas B."/>
            <person name="Abouelleil A."/>
            <person name="Alvarado L."/>
            <person name="Arachchi H.M."/>
            <person name="Berlin A."/>
            <person name="Chapman S.B."/>
            <person name="Gearin G."/>
            <person name="Goldberg J."/>
            <person name="Griggs A."/>
            <person name="Gujja S."/>
            <person name="Hansen M."/>
            <person name="Heiman D."/>
            <person name="Howarth C."/>
            <person name="Larimer J."/>
            <person name="Lui A."/>
            <person name="MacDonald P.J.P."/>
            <person name="McCowen C."/>
            <person name="Montmayeur A."/>
            <person name="Murphy C."/>
            <person name="Neiman D."/>
            <person name="Pearson M."/>
            <person name="Priest M."/>
            <person name="Roberts A."/>
            <person name="Saif S."/>
            <person name="Shea T."/>
            <person name="Sisk P."/>
            <person name="Stolte C."/>
            <person name="Sykes S."/>
            <person name="Wortman J."/>
            <person name="Nusbaum C."/>
            <person name="Birren B."/>
        </authorList>
    </citation>
    <scope>NUCLEOTIDE SEQUENCE [LARGE SCALE GENOMIC DNA]</scope>
    <source>
        <strain evidence="6 7">F0438</strain>
    </source>
</reference>
<dbReference type="Gene3D" id="3.20.20.10">
    <property type="entry name" value="Alanine racemase"/>
    <property type="match status" value="1"/>
</dbReference>